<feature type="transmembrane region" description="Helical" evidence="1">
    <location>
        <begin position="69"/>
        <end position="93"/>
    </location>
</feature>
<keyword evidence="3" id="KW-1185">Reference proteome</keyword>
<comment type="caution">
    <text evidence="2">The sequence shown here is derived from an EMBL/GenBank/DDBJ whole genome shotgun (WGS) entry which is preliminary data.</text>
</comment>
<gene>
    <name evidence="2" type="ORF">ACFO0N_15705</name>
</gene>
<dbReference type="InterPro" id="IPR046739">
    <property type="entry name" value="DUF6789"/>
</dbReference>
<evidence type="ECO:0000313" key="2">
    <source>
        <dbReference type="EMBL" id="MFC4359388.1"/>
    </source>
</evidence>
<dbReference type="RefSeq" id="WP_267622697.1">
    <property type="nucleotide sequence ID" value="NZ_JAODIW010000006.1"/>
</dbReference>
<feature type="transmembrane region" description="Helical" evidence="1">
    <location>
        <begin position="105"/>
        <end position="122"/>
    </location>
</feature>
<organism evidence="2 3">
    <name type="scientific">Halobium salinum</name>
    <dbReference type="NCBI Taxonomy" id="1364940"/>
    <lineage>
        <taxon>Archaea</taxon>
        <taxon>Methanobacteriati</taxon>
        <taxon>Methanobacteriota</taxon>
        <taxon>Stenosarchaea group</taxon>
        <taxon>Halobacteria</taxon>
        <taxon>Halobacteriales</taxon>
        <taxon>Haloferacaceae</taxon>
        <taxon>Halobium</taxon>
    </lineage>
</organism>
<dbReference type="Proteomes" id="UP001595921">
    <property type="component" value="Unassembled WGS sequence"/>
</dbReference>
<evidence type="ECO:0000313" key="3">
    <source>
        <dbReference type="Proteomes" id="UP001595921"/>
    </source>
</evidence>
<dbReference type="Pfam" id="PF20587">
    <property type="entry name" value="DUF6789"/>
    <property type="match status" value="1"/>
</dbReference>
<keyword evidence="1" id="KW-1133">Transmembrane helix</keyword>
<proteinExistence type="predicted"/>
<dbReference type="EMBL" id="JBHSDS010000008">
    <property type="protein sequence ID" value="MFC4359388.1"/>
    <property type="molecule type" value="Genomic_DNA"/>
</dbReference>
<evidence type="ECO:0000256" key="1">
    <source>
        <dbReference type="SAM" id="Phobius"/>
    </source>
</evidence>
<feature type="transmembrane region" description="Helical" evidence="1">
    <location>
        <begin position="128"/>
        <end position="150"/>
    </location>
</feature>
<dbReference type="AlphaFoldDB" id="A0ABD5PF85"/>
<feature type="transmembrane region" description="Helical" evidence="1">
    <location>
        <begin position="24"/>
        <end position="49"/>
    </location>
</feature>
<protein>
    <submittedName>
        <fullName evidence="2">DUF6789 family protein</fullName>
    </submittedName>
</protein>
<sequence>MDLSTFQSALLDADRKESSAVGRAVIAGFAGLLGMLAMSPVLLLAWALGALEPSAFAGLAQIVGLGSSFPLGALIFLGGGATTLPLLFVAWALFFPGETLPRRGVVHAVIVWTGFAIAFYSGQTGTALALYLALTFVAHVVYGAVLGYIYGRMATIPVYEI</sequence>
<keyword evidence="1" id="KW-0472">Membrane</keyword>
<name>A0ABD5PF85_9EURY</name>
<keyword evidence="1" id="KW-0812">Transmembrane</keyword>
<accession>A0ABD5PF85</accession>
<reference evidence="2 3" key="1">
    <citation type="journal article" date="2019" name="Int. J. Syst. Evol. Microbiol.">
        <title>The Global Catalogue of Microorganisms (GCM) 10K type strain sequencing project: providing services to taxonomists for standard genome sequencing and annotation.</title>
        <authorList>
            <consortium name="The Broad Institute Genomics Platform"/>
            <consortium name="The Broad Institute Genome Sequencing Center for Infectious Disease"/>
            <person name="Wu L."/>
            <person name="Ma J."/>
        </authorList>
    </citation>
    <scope>NUCLEOTIDE SEQUENCE [LARGE SCALE GENOMIC DNA]</scope>
    <source>
        <strain evidence="2 3">CGMCC 1.12553</strain>
    </source>
</reference>